<dbReference type="RefSeq" id="WP_338532341.1">
    <property type="nucleotide sequence ID" value="NZ_CP030943.1"/>
</dbReference>
<comment type="similarity">
    <text evidence="2 5">Belongs to the acyl-CoA dehydrogenase family.</text>
</comment>
<evidence type="ECO:0000259" key="8">
    <source>
        <dbReference type="Pfam" id="PF02771"/>
    </source>
</evidence>
<name>A0ABY5MT53_9HYPH</name>
<keyword evidence="3 5" id="KW-0285">Flavoprotein</keyword>
<dbReference type="InterPro" id="IPR036250">
    <property type="entry name" value="AcylCo_DH-like_C"/>
</dbReference>
<dbReference type="EMBL" id="CP030943">
    <property type="protein sequence ID" value="UUP19932.1"/>
    <property type="molecule type" value="Genomic_DNA"/>
</dbReference>
<dbReference type="InterPro" id="IPR006089">
    <property type="entry name" value="Acyl-CoA_DH_CS"/>
</dbReference>
<reference evidence="9 10" key="1">
    <citation type="submission" date="2018-07" db="EMBL/GenBank/DDBJ databases">
        <title>Genome sequence of Nitratireductor thuwali#1536.</title>
        <authorList>
            <person name="Michoud G."/>
            <person name="Merlino G."/>
            <person name="Sefrji F.O."/>
            <person name="Daffonchio D."/>
        </authorList>
    </citation>
    <scope>NUCLEOTIDE SEQUENCE [LARGE SCALE GENOMIC DNA]</scope>
    <source>
        <strain evidence="9 10">Nit1536</strain>
        <plasmid evidence="9 10">p1536_2</plasmid>
    </source>
</reference>
<dbReference type="Gene3D" id="2.40.110.10">
    <property type="entry name" value="Butyryl-CoA Dehydrogenase, subunit A, domain 2"/>
    <property type="match status" value="1"/>
</dbReference>
<comment type="cofactor">
    <cofactor evidence="1 5">
        <name>FAD</name>
        <dbReference type="ChEBI" id="CHEBI:57692"/>
    </cofactor>
</comment>
<dbReference type="PANTHER" id="PTHR43884">
    <property type="entry name" value="ACYL-COA DEHYDROGENASE"/>
    <property type="match status" value="1"/>
</dbReference>
<dbReference type="SUPFAM" id="SSF56645">
    <property type="entry name" value="Acyl-CoA dehydrogenase NM domain-like"/>
    <property type="match status" value="1"/>
</dbReference>
<keyword evidence="10" id="KW-1185">Reference proteome</keyword>
<accession>A0ABY5MT53</accession>
<evidence type="ECO:0000313" key="9">
    <source>
        <dbReference type="EMBL" id="UUP19932.1"/>
    </source>
</evidence>
<dbReference type="PANTHER" id="PTHR43884:SF12">
    <property type="entry name" value="ISOVALERYL-COA DEHYDROGENASE, MITOCHONDRIAL-RELATED"/>
    <property type="match status" value="1"/>
</dbReference>
<dbReference type="InterPro" id="IPR009075">
    <property type="entry name" value="AcylCo_DH/oxidase_C"/>
</dbReference>
<evidence type="ECO:0000259" key="6">
    <source>
        <dbReference type="Pfam" id="PF00441"/>
    </source>
</evidence>
<dbReference type="Proteomes" id="UP001342418">
    <property type="component" value="Plasmid p1536_2"/>
</dbReference>
<evidence type="ECO:0000313" key="10">
    <source>
        <dbReference type="Proteomes" id="UP001342418"/>
    </source>
</evidence>
<evidence type="ECO:0000256" key="1">
    <source>
        <dbReference type="ARBA" id="ARBA00001974"/>
    </source>
</evidence>
<dbReference type="Pfam" id="PF02770">
    <property type="entry name" value="Acyl-CoA_dh_M"/>
    <property type="match status" value="1"/>
</dbReference>
<evidence type="ECO:0000256" key="5">
    <source>
        <dbReference type="RuleBase" id="RU362125"/>
    </source>
</evidence>
<sequence>MTRHETTAAAIAPFGEDIQMIRAQLRRFIETEVKPKGESWEEKGMVPREVLRQMGALGVLGMRYDERYGGAGLDVMSSVMLAEEVGRSTYGGFSATVLVHTDMASPHLENAGTPEQKARWMPGITAGETITAVAVTEPGAGSDVAGMRTRAVQHGSDWVLNGTKMFITNGVHGDLYFVAAKTDPDAKGSRGITMFAIEKGTPGFSVGRALNKTGWLCSDTAELIFEDVRVPAENVLGEVNRGFYAVMKNFRNERIVLGAMACAEAQAAMDMTVDYVKQRRAFGGVLWNKQVVRQRLADCLTRIEAGRQLVYHAARLDAAGVECVREVSMVKAYCGELANSVLYDCVQFHGGMGYMRENPVERMSRDVRVQAIGGGATEVMLEEVAKRM</sequence>
<dbReference type="GO" id="GO:0016491">
    <property type="term" value="F:oxidoreductase activity"/>
    <property type="evidence" value="ECO:0007669"/>
    <property type="project" value="UniProtKB-KW"/>
</dbReference>
<feature type="domain" description="Acyl-CoA oxidase/dehydrogenase middle" evidence="7">
    <location>
        <begin position="132"/>
        <end position="228"/>
    </location>
</feature>
<dbReference type="InterPro" id="IPR046373">
    <property type="entry name" value="Acyl-CoA_Oxase/DH_mid-dom_sf"/>
</dbReference>
<dbReference type="EC" id="1.3.99.-" evidence="9"/>
<evidence type="ECO:0000256" key="2">
    <source>
        <dbReference type="ARBA" id="ARBA00009347"/>
    </source>
</evidence>
<dbReference type="Pfam" id="PF02771">
    <property type="entry name" value="Acyl-CoA_dh_N"/>
    <property type="match status" value="1"/>
</dbReference>
<protein>
    <submittedName>
        <fullName evidence="9">Acyl-CoA dehydrogenase</fullName>
        <ecNumber evidence="9">1.3.99.-</ecNumber>
    </submittedName>
</protein>
<keyword evidence="9" id="KW-0614">Plasmid</keyword>
<evidence type="ECO:0000256" key="4">
    <source>
        <dbReference type="ARBA" id="ARBA00022827"/>
    </source>
</evidence>
<geneLocation type="plasmid" evidence="9 10">
    <name>p1536_2</name>
</geneLocation>
<dbReference type="PROSITE" id="PS00072">
    <property type="entry name" value="ACYL_COA_DH_1"/>
    <property type="match status" value="1"/>
</dbReference>
<keyword evidence="5 9" id="KW-0560">Oxidoreductase</keyword>
<gene>
    <name evidence="9" type="primary">mmgC_5</name>
    <name evidence="9" type="ORF">NTH_04447</name>
</gene>
<dbReference type="InterPro" id="IPR013786">
    <property type="entry name" value="AcylCoA_DH/ox_N"/>
</dbReference>
<dbReference type="SUPFAM" id="SSF47203">
    <property type="entry name" value="Acyl-CoA dehydrogenase C-terminal domain-like"/>
    <property type="match status" value="1"/>
</dbReference>
<feature type="domain" description="Acyl-CoA dehydrogenase/oxidase N-terminal" evidence="8">
    <location>
        <begin position="16"/>
        <end position="128"/>
    </location>
</feature>
<organism evidence="9 10">
    <name type="scientific">Nitratireductor thuwali</name>
    <dbReference type="NCBI Taxonomy" id="2267699"/>
    <lineage>
        <taxon>Bacteria</taxon>
        <taxon>Pseudomonadati</taxon>
        <taxon>Pseudomonadota</taxon>
        <taxon>Alphaproteobacteria</taxon>
        <taxon>Hyphomicrobiales</taxon>
        <taxon>Phyllobacteriaceae</taxon>
        <taxon>Nitratireductor</taxon>
    </lineage>
</organism>
<dbReference type="InterPro" id="IPR006091">
    <property type="entry name" value="Acyl-CoA_Oxase/DH_mid-dom"/>
</dbReference>
<dbReference type="Gene3D" id="1.20.140.10">
    <property type="entry name" value="Butyryl-CoA Dehydrogenase, subunit A, domain 3"/>
    <property type="match status" value="1"/>
</dbReference>
<evidence type="ECO:0000259" key="7">
    <source>
        <dbReference type="Pfam" id="PF02770"/>
    </source>
</evidence>
<dbReference type="Pfam" id="PF00441">
    <property type="entry name" value="Acyl-CoA_dh_1"/>
    <property type="match status" value="1"/>
</dbReference>
<dbReference type="InterPro" id="IPR009100">
    <property type="entry name" value="AcylCoA_DH/oxidase_NM_dom_sf"/>
</dbReference>
<feature type="domain" description="Acyl-CoA dehydrogenase/oxidase C-terminal" evidence="6">
    <location>
        <begin position="240"/>
        <end position="388"/>
    </location>
</feature>
<keyword evidence="4 5" id="KW-0274">FAD</keyword>
<dbReference type="PROSITE" id="PS00073">
    <property type="entry name" value="ACYL_COA_DH_2"/>
    <property type="match status" value="1"/>
</dbReference>
<dbReference type="InterPro" id="IPR037069">
    <property type="entry name" value="AcylCoA_DH/ox_N_sf"/>
</dbReference>
<dbReference type="Gene3D" id="1.10.540.10">
    <property type="entry name" value="Acyl-CoA dehydrogenase/oxidase, N-terminal domain"/>
    <property type="match status" value="1"/>
</dbReference>
<evidence type="ECO:0000256" key="3">
    <source>
        <dbReference type="ARBA" id="ARBA00022630"/>
    </source>
</evidence>
<proteinExistence type="inferred from homology"/>